<proteinExistence type="predicted"/>
<dbReference type="EMBL" id="CZBU01000004">
    <property type="protein sequence ID" value="CUQ78401.1"/>
    <property type="molecule type" value="Genomic_DNA"/>
</dbReference>
<dbReference type="AlphaFoldDB" id="A0A174Z356"/>
<keyword evidence="1" id="KW-0175">Coiled coil</keyword>
<feature type="region of interest" description="Disordered" evidence="2">
    <location>
        <begin position="240"/>
        <end position="292"/>
    </location>
</feature>
<dbReference type="RefSeq" id="WP_055215963.1">
    <property type="nucleotide sequence ID" value="NZ_CZBU01000004.1"/>
</dbReference>
<evidence type="ECO:0000256" key="1">
    <source>
        <dbReference type="SAM" id="Coils"/>
    </source>
</evidence>
<reference evidence="3 4" key="1">
    <citation type="submission" date="2015-09" db="EMBL/GenBank/DDBJ databases">
        <authorList>
            <consortium name="Pathogen Informatics"/>
        </authorList>
    </citation>
    <scope>NUCLEOTIDE SEQUENCE [LARGE SCALE GENOMIC DNA]</scope>
    <source>
        <strain evidence="3 4">2789STDY5834875</strain>
    </source>
</reference>
<evidence type="ECO:0000313" key="3">
    <source>
        <dbReference type="EMBL" id="CUQ78401.1"/>
    </source>
</evidence>
<dbReference type="Proteomes" id="UP000095621">
    <property type="component" value="Unassembled WGS sequence"/>
</dbReference>
<feature type="compositionally biased region" description="Polar residues" evidence="2">
    <location>
        <begin position="1"/>
        <end position="14"/>
    </location>
</feature>
<feature type="coiled-coil region" evidence="1">
    <location>
        <begin position="88"/>
        <end position="115"/>
    </location>
</feature>
<dbReference type="OrthoDB" id="2067586at2"/>
<gene>
    <name evidence="3" type="ORF">ERS852490_02058</name>
</gene>
<sequence>MSLTIRSTMNNQAAAQGLNDAGKSAENTGESKNRKTINASELNLKPYKDNQIDAKRLRARKQAMKLISDAWKSADKTDKNIDDMKLDKLNKLDEITELKKKVSDLENEKEAYRVDYGVDKDSQEQKDLELLEKYQNNRYGSAEDTFSKEELERLKELQNTPLTEYQEKVLKLNSSQIHFKDEIGQKELKIACTTASIALAEIDRDKSQEMLKAQDSADQIIGAVEGEVKNLLVAEGKDNIDDKAEENKEKADEAEKKQEEQQEKIDEKRKERKEQEEIIEGQAEADKLEMNASVKGNDIDHVTEAQKQIVRIMKDNKLLNEDIKGIDIDLNF</sequence>
<feature type="compositionally biased region" description="Polar residues" evidence="2">
    <location>
        <begin position="25"/>
        <end position="41"/>
    </location>
</feature>
<feature type="region of interest" description="Disordered" evidence="2">
    <location>
        <begin position="1"/>
        <end position="42"/>
    </location>
</feature>
<organism evidence="3 4">
    <name type="scientific">Lachnospira eligens</name>
    <dbReference type="NCBI Taxonomy" id="39485"/>
    <lineage>
        <taxon>Bacteria</taxon>
        <taxon>Bacillati</taxon>
        <taxon>Bacillota</taxon>
        <taxon>Clostridia</taxon>
        <taxon>Lachnospirales</taxon>
        <taxon>Lachnospiraceae</taxon>
        <taxon>Lachnospira</taxon>
    </lineage>
</organism>
<feature type="compositionally biased region" description="Basic and acidic residues" evidence="2">
    <location>
        <begin position="240"/>
        <end position="276"/>
    </location>
</feature>
<protein>
    <recommendedName>
        <fullName evidence="5">HD-GYP domain protein</fullName>
    </recommendedName>
</protein>
<name>A0A174Z356_9FIRM</name>
<evidence type="ECO:0008006" key="5">
    <source>
        <dbReference type="Google" id="ProtNLM"/>
    </source>
</evidence>
<accession>A0A174Z356</accession>
<evidence type="ECO:0000256" key="2">
    <source>
        <dbReference type="SAM" id="MobiDB-lite"/>
    </source>
</evidence>
<evidence type="ECO:0000313" key="4">
    <source>
        <dbReference type="Proteomes" id="UP000095621"/>
    </source>
</evidence>